<protein>
    <recommendedName>
        <fullName evidence="3">Esterase</fullName>
    </recommendedName>
</protein>
<organism evidence="1 2">
    <name type="scientific">Tengunoibacter tsumagoiensis</name>
    <dbReference type="NCBI Taxonomy" id="2014871"/>
    <lineage>
        <taxon>Bacteria</taxon>
        <taxon>Bacillati</taxon>
        <taxon>Chloroflexota</taxon>
        <taxon>Ktedonobacteria</taxon>
        <taxon>Ktedonobacterales</taxon>
        <taxon>Dictyobacteraceae</taxon>
        <taxon>Tengunoibacter</taxon>
    </lineage>
</organism>
<dbReference type="Pfam" id="PF00756">
    <property type="entry name" value="Esterase"/>
    <property type="match status" value="1"/>
</dbReference>
<dbReference type="RefSeq" id="WP_126580513.1">
    <property type="nucleotide sequence ID" value="NZ_BIFR01000001.1"/>
</dbReference>
<dbReference type="Proteomes" id="UP000287352">
    <property type="component" value="Unassembled WGS sequence"/>
</dbReference>
<sequence>MNGCEFLPTFASLRRHPELLTPALSSPIVHPSGTITVLWEGDPGTAVPLCITEWIATPQPLEQIPGTSVWGADLDAPSLPRTICSCIRVMVKGKQAPSPRHQPDLRGPDLPALLSLSSGRMSLAEDMVLPAPGLADDARRIRVYVPHNYSARQPYPALFWFDAQSEIDQLRWLPGLPETLWKLGEMPPVIVVAMDHGGGARPEEYLAGGRRNQAARTFVWDTILPSVAARYALGQCWVIGSSNGASMALQLILAKPGAFAGGLCISPRHREGLNTILALAGDWPGGGRFFLSQGDFGLGEQHAQPSSQVLAERLQERGANIRLVTQHGYGHTFDAFFLMLMDGLRWLFTER</sequence>
<dbReference type="EMBL" id="BIFR01000001">
    <property type="protein sequence ID" value="GCE12933.1"/>
    <property type="molecule type" value="Genomic_DNA"/>
</dbReference>
<dbReference type="Gene3D" id="3.40.50.1820">
    <property type="entry name" value="alpha/beta hydrolase"/>
    <property type="match status" value="1"/>
</dbReference>
<evidence type="ECO:0000313" key="2">
    <source>
        <dbReference type="Proteomes" id="UP000287352"/>
    </source>
</evidence>
<evidence type="ECO:0008006" key="3">
    <source>
        <dbReference type="Google" id="ProtNLM"/>
    </source>
</evidence>
<keyword evidence="2" id="KW-1185">Reference proteome</keyword>
<dbReference type="PANTHER" id="PTHR48098">
    <property type="entry name" value="ENTEROCHELIN ESTERASE-RELATED"/>
    <property type="match status" value="1"/>
</dbReference>
<reference evidence="2" key="1">
    <citation type="submission" date="2018-12" db="EMBL/GenBank/DDBJ databases">
        <title>Tengunoibacter tsumagoiensis gen. nov., sp. nov., Dictyobacter kobayashii sp. nov., D. alpinus sp. nov., and D. joshuensis sp. nov. and description of Dictyobacteraceae fam. nov. within the order Ktedonobacterales isolated from Tengu-no-mugimeshi.</title>
        <authorList>
            <person name="Wang C.M."/>
            <person name="Zheng Y."/>
            <person name="Sakai Y."/>
            <person name="Toyoda A."/>
            <person name="Minakuchi Y."/>
            <person name="Abe K."/>
            <person name="Yokota A."/>
            <person name="Yabe S."/>
        </authorList>
    </citation>
    <scope>NUCLEOTIDE SEQUENCE [LARGE SCALE GENOMIC DNA]</scope>
    <source>
        <strain evidence="2">Uno3</strain>
    </source>
</reference>
<dbReference type="SUPFAM" id="SSF53474">
    <property type="entry name" value="alpha/beta-Hydrolases"/>
    <property type="match status" value="1"/>
</dbReference>
<name>A0A402A1C3_9CHLR</name>
<accession>A0A402A1C3</accession>
<dbReference type="PANTHER" id="PTHR48098:SF6">
    <property type="entry name" value="FERRI-BACILLIBACTIN ESTERASE BESA"/>
    <property type="match status" value="1"/>
</dbReference>
<dbReference type="InterPro" id="IPR050583">
    <property type="entry name" value="Mycobacterial_A85_antigen"/>
</dbReference>
<dbReference type="InterPro" id="IPR029058">
    <property type="entry name" value="AB_hydrolase_fold"/>
</dbReference>
<evidence type="ECO:0000313" key="1">
    <source>
        <dbReference type="EMBL" id="GCE12933.1"/>
    </source>
</evidence>
<gene>
    <name evidence="1" type="ORF">KTT_27920</name>
</gene>
<dbReference type="OrthoDB" id="9803578at2"/>
<dbReference type="InterPro" id="IPR000801">
    <property type="entry name" value="Esterase-like"/>
</dbReference>
<proteinExistence type="predicted"/>
<dbReference type="AlphaFoldDB" id="A0A402A1C3"/>
<comment type="caution">
    <text evidence="1">The sequence shown here is derived from an EMBL/GenBank/DDBJ whole genome shotgun (WGS) entry which is preliminary data.</text>
</comment>